<sequence>MFLLAQQTHRMLVSYHPRIGHLYVPNQKARIPHERGGYLVRTNAQGFRSDVDYAPRRQGKPRILVFGDSMTAGDGCENHERYTEHLGRLLSAEVYNYGLSGSGTDQQTLILEELAAGVEADLIVLAVYIDNVERVLSTHRVSIDSTTGRKLLVPKPYFELVDGELVVRQQPVPRDRPDAGLAWEHHFPSMPGLAMLYSQLRGVPVEPANMTPITRAASDVMERLQGQPLFDQLVRFAAPRSWDDIRPFRPWIQRMLGFRPCSAHYDQPTSDGSRLLRAIIARFVEAARPRPVVLMPIPVRYYCQIPSAASYQAFFADTARDLGCEHLDLLGELARLPFDERKRISFPIDPHFSPEGHEQVARVLARHIQDRGLLPARSAPAPARSAQAAGGCPGAPAPARSAQAAGGVVAQPRHARPREKYILGISCFYHDSAACIVRDGEVVAAAEEERFSRVKNDRGFPRQAINFCLEEANVDLTDLAAIAYYDDSALAFERVLSSAAAAGRSARDQWAAMLPSWLSTKLRIAEVLEHELAYRGLVLENLHHRSHAASAFFPSPFEEAAILTIDGVGEWSTASIGVGRGSELRLLQEMRFPHSLGLLYSAFTQFTGFKVNSGEYKMMGLAPYGEPRYVDRILQNLVEIRDDGSIRLNLEYFTFFGEDTITNARFATLFEGPARDPAARITRREMDLARSVQVVIEEAVLKMAAHAHRLTSASKLCMAGGVALNCVANGRILREGPFDELWIQPAAGDAGGALGAALDAYHSHFGQPRRPASSPGSAQRGSYLGPAFSPSEVEAFVQTHGLPCERLEPSSRAARVAELLASGRVVGHFSGRAEFGPRALGARSILGDARSGEMQVTLNRKIKYRESFRPFAPSVLAERAGEYFDCAGESPFMLLVAPLVEDKRKPFSRGSSEDLLEVVRAPRSDVPAVTHVDYSARVQTVTREAHPTYRAVIDAFDEKTGCPVIVNTSFNVRGEPIVNTPYDAYRCFMRTDMDALFIEDHLFLKEQQPPWPEKGGAYDEWASVGAPAPEQLTRPLERLFDRDFLPALADIAGGLATAGAATLSPADGRWERIDPETAYPRVLERRPAQPDAFGRAITGGWSSPELARALAPVIAKGVRIVGRVPHRAQREVVSDTMYVMF</sequence>
<dbReference type="CDD" id="cd00229">
    <property type="entry name" value="SGNH_hydrolase"/>
    <property type="match status" value="1"/>
</dbReference>
<gene>
    <name evidence="5" type="ORF">SCE1572_00900</name>
</gene>
<evidence type="ECO:0000313" key="6">
    <source>
        <dbReference type="Proteomes" id="UP000014803"/>
    </source>
</evidence>
<protein>
    <recommendedName>
        <fullName evidence="7">Carbamoyltransferase</fullName>
    </recommendedName>
</protein>
<dbReference type="SUPFAM" id="SSF53067">
    <property type="entry name" value="Actin-like ATPase domain"/>
    <property type="match status" value="1"/>
</dbReference>
<evidence type="ECO:0000259" key="4">
    <source>
        <dbReference type="Pfam" id="PF16861"/>
    </source>
</evidence>
<dbReference type="PROSITE" id="PS01098">
    <property type="entry name" value="LIPASE_GDSL_SER"/>
    <property type="match status" value="1"/>
</dbReference>
<dbReference type="eggNOG" id="COG2755">
    <property type="taxonomic scope" value="Bacteria"/>
</dbReference>
<dbReference type="PANTHER" id="PTHR34847:SF1">
    <property type="entry name" value="NODULATION PROTEIN U"/>
    <property type="match status" value="1"/>
</dbReference>
<feature type="domain" description="Carbamoyltransferase" evidence="3">
    <location>
        <begin position="422"/>
        <end position="758"/>
    </location>
</feature>
<dbReference type="InterPro" id="IPR051338">
    <property type="entry name" value="NodU/CmcH_Carbamoyltrnsfr"/>
</dbReference>
<reference evidence="5 6" key="1">
    <citation type="journal article" date="2013" name="Sci. Rep.">
        <title>Extraordinary expansion of a Sorangium cellulosum genome from an alkaline milieu.</title>
        <authorList>
            <person name="Han K."/>
            <person name="Li Z.F."/>
            <person name="Peng R."/>
            <person name="Zhu L.P."/>
            <person name="Zhou T."/>
            <person name="Wang L.G."/>
            <person name="Li S.G."/>
            <person name="Zhang X.B."/>
            <person name="Hu W."/>
            <person name="Wu Z.H."/>
            <person name="Qin N."/>
            <person name="Li Y.Z."/>
        </authorList>
    </citation>
    <scope>NUCLEOTIDE SEQUENCE [LARGE SCALE GENOMIC DNA]</scope>
    <source>
        <strain evidence="5 6">So0157-2</strain>
    </source>
</reference>
<dbReference type="KEGG" id="scu:SCE1572_00900"/>
<dbReference type="EMBL" id="CP003969">
    <property type="protein sequence ID" value="AGP33184.1"/>
    <property type="molecule type" value="Genomic_DNA"/>
</dbReference>
<dbReference type="Gene3D" id="3.40.50.1110">
    <property type="entry name" value="SGNH hydrolase"/>
    <property type="match status" value="1"/>
</dbReference>
<name>S4XKV4_SORCE</name>
<evidence type="ECO:0008006" key="7">
    <source>
        <dbReference type="Google" id="ProtNLM"/>
    </source>
</evidence>
<dbReference type="InterPro" id="IPR003696">
    <property type="entry name" value="Carbtransf_dom"/>
</dbReference>
<dbReference type="InterPro" id="IPR031730">
    <property type="entry name" value="Carbam_trans_C"/>
</dbReference>
<evidence type="ECO:0000313" key="5">
    <source>
        <dbReference type="EMBL" id="AGP33184.1"/>
    </source>
</evidence>
<evidence type="ECO:0000256" key="2">
    <source>
        <dbReference type="SAM" id="MobiDB-lite"/>
    </source>
</evidence>
<dbReference type="InterPro" id="IPR008265">
    <property type="entry name" value="Lipase_GDSL_AS"/>
</dbReference>
<dbReference type="InterPro" id="IPR038152">
    <property type="entry name" value="Carbam_trans_C_sf"/>
</dbReference>
<dbReference type="Gene3D" id="3.90.870.20">
    <property type="entry name" value="Carbamoyltransferase, C-terminal domain"/>
    <property type="match status" value="1"/>
</dbReference>
<evidence type="ECO:0000259" key="3">
    <source>
        <dbReference type="Pfam" id="PF02543"/>
    </source>
</evidence>
<dbReference type="Proteomes" id="UP000014803">
    <property type="component" value="Chromosome"/>
</dbReference>
<comment type="similarity">
    <text evidence="1">Belongs to the NodU/CmcH family.</text>
</comment>
<dbReference type="GO" id="GO:0016298">
    <property type="term" value="F:lipase activity"/>
    <property type="evidence" value="ECO:0007669"/>
    <property type="project" value="InterPro"/>
</dbReference>
<dbReference type="InterPro" id="IPR036514">
    <property type="entry name" value="SGNH_hydro_sf"/>
</dbReference>
<dbReference type="HOGENOM" id="CLU_277701_0_0_7"/>
<accession>S4XKV4</accession>
<evidence type="ECO:0000256" key="1">
    <source>
        <dbReference type="ARBA" id="ARBA00006129"/>
    </source>
</evidence>
<feature type="region of interest" description="Disordered" evidence="2">
    <location>
        <begin position="765"/>
        <end position="784"/>
    </location>
</feature>
<feature type="domain" description="Carbamoyltransferase C-terminal" evidence="4">
    <location>
        <begin position="817"/>
        <end position="1004"/>
    </location>
</feature>
<proteinExistence type="inferred from homology"/>
<dbReference type="SUPFAM" id="SSF52266">
    <property type="entry name" value="SGNH hydrolase"/>
    <property type="match status" value="1"/>
</dbReference>
<dbReference type="GO" id="GO:0006629">
    <property type="term" value="P:lipid metabolic process"/>
    <property type="evidence" value="ECO:0007669"/>
    <property type="project" value="InterPro"/>
</dbReference>
<dbReference type="AlphaFoldDB" id="S4XKV4"/>
<dbReference type="Pfam" id="PF16861">
    <property type="entry name" value="Carbam_trans_C"/>
    <property type="match status" value="1"/>
</dbReference>
<dbReference type="InterPro" id="IPR043129">
    <property type="entry name" value="ATPase_NBD"/>
</dbReference>
<dbReference type="eggNOG" id="COG2192">
    <property type="taxonomic scope" value="Bacteria"/>
</dbReference>
<dbReference type="CDD" id="cd24098">
    <property type="entry name" value="ASKHA_NBD_TobZ_N"/>
    <property type="match status" value="1"/>
</dbReference>
<dbReference type="Pfam" id="PF02543">
    <property type="entry name" value="Carbam_trans_N"/>
    <property type="match status" value="1"/>
</dbReference>
<dbReference type="RefSeq" id="WP_020464892.1">
    <property type="nucleotide sequence ID" value="NC_021658.1"/>
</dbReference>
<dbReference type="PATRIC" id="fig|1254432.3.peg.192"/>
<dbReference type="PANTHER" id="PTHR34847">
    <property type="entry name" value="NODULATION PROTEIN U"/>
    <property type="match status" value="1"/>
</dbReference>
<organism evidence="5 6">
    <name type="scientific">Sorangium cellulosum So0157-2</name>
    <dbReference type="NCBI Taxonomy" id="1254432"/>
    <lineage>
        <taxon>Bacteria</taxon>
        <taxon>Pseudomonadati</taxon>
        <taxon>Myxococcota</taxon>
        <taxon>Polyangia</taxon>
        <taxon>Polyangiales</taxon>
        <taxon>Polyangiaceae</taxon>
        <taxon>Sorangium</taxon>
    </lineage>
</organism>
<dbReference type="Gene3D" id="3.30.420.40">
    <property type="match status" value="2"/>
</dbReference>